<name>A0A653K1U7_9GAMM</name>
<dbReference type="AlphaFoldDB" id="A0A653K1U7"/>
<accession>A0A653K1U7</accession>
<gene>
    <name evidence="2" type="ORF">ACI8B_180165</name>
</gene>
<reference evidence="2 3" key="1">
    <citation type="submission" date="2019-10" db="EMBL/GenBank/DDBJ databases">
        <authorList>
            <person name="Karimi E."/>
        </authorList>
    </citation>
    <scope>NUCLEOTIDE SEQUENCE [LARGE SCALE GENOMIC DNA]</scope>
    <source>
        <strain evidence="2">Acinetobacter sp. 8BE</strain>
    </source>
</reference>
<evidence type="ECO:0000313" key="2">
    <source>
        <dbReference type="EMBL" id="VXA54694.1"/>
    </source>
</evidence>
<evidence type="ECO:0000256" key="1">
    <source>
        <dbReference type="SAM" id="Coils"/>
    </source>
</evidence>
<sequence length="201" mass="22935">MIKNPLNQLIQHEKRIAIQQSIFKKYENLSDEAKDVVRLAMRYQIERSSMTLRFIYAQPEVEKIVNENLQHKKTIELLNQQITDLLDQNQLKNTSVIIGKVPTEEVKNQIQSLMENPSQIVPDYGLGTLEEVKHTGFLVKNSHTFWKWLSTWAFAAIGYVSVYGVPPEIIALVPEASQNKVTAALALLGFVGRFINQSRGK</sequence>
<dbReference type="RefSeq" id="WP_228716589.1">
    <property type="nucleotide sequence ID" value="NZ_LR732744.1"/>
</dbReference>
<evidence type="ECO:0000313" key="3">
    <source>
        <dbReference type="Proteomes" id="UP000430404"/>
    </source>
</evidence>
<dbReference type="Proteomes" id="UP000430404">
    <property type="component" value="Unassembled WGS sequence"/>
</dbReference>
<feature type="coiled-coil region" evidence="1">
    <location>
        <begin position="61"/>
        <end position="88"/>
    </location>
</feature>
<dbReference type="Pfam" id="PF25612">
    <property type="entry name" value="DUF7940"/>
    <property type="match status" value="1"/>
</dbReference>
<dbReference type="EMBL" id="CABWKZ010000010">
    <property type="protein sequence ID" value="VXA54694.1"/>
    <property type="molecule type" value="Genomic_DNA"/>
</dbReference>
<keyword evidence="1" id="KW-0175">Coiled coil</keyword>
<protein>
    <submittedName>
        <fullName evidence="2">Uncharacterized protein</fullName>
    </submittedName>
</protein>
<dbReference type="InterPro" id="IPR057700">
    <property type="entry name" value="DUF7940"/>
</dbReference>
<organism evidence="2 3">
    <name type="scientific">Acinetobacter proteolyticus</name>
    <dbReference type="NCBI Taxonomy" id="1776741"/>
    <lineage>
        <taxon>Bacteria</taxon>
        <taxon>Pseudomonadati</taxon>
        <taxon>Pseudomonadota</taxon>
        <taxon>Gammaproteobacteria</taxon>
        <taxon>Moraxellales</taxon>
        <taxon>Moraxellaceae</taxon>
        <taxon>Acinetobacter</taxon>
    </lineage>
</organism>
<proteinExistence type="predicted"/>